<dbReference type="InParanoid" id="A0A1Z5JX33"/>
<keyword evidence="2" id="KW-1185">Reference proteome</keyword>
<evidence type="ECO:0000313" key="1">
    <source>
        <dbReference type="EMBL" id="GAX18603.1"/>
    </source>
</evidence>
<organism evidence="1 2">
    <name type="scientific">Fistulifera solaris</name>
    <name type="common">Oleaginous diatom</name>
    <dbReference type="NCBI Taxonomy" id="1519565"/>
    <lineage>
        <taxon>Eukaryota</taxon>
        <taxon>Sar</taxon>
        <taxon>Stramenopiles</taxon>
        <taxon>Ochrophyta</taxon>
        <taxon>Bacillariophyta</taxon>
        <taxon>Bacillariophyceae</taxon>
        <taxon>Bacillariophycidae</taxon>
        <taxon>Naviculales</taxon>
        <taxon>Naviculaceae</taxon>
        <taxon>Fistulifera</taxon>
    </lineage>
</organism>
<reference evidence="1 2" key="1">
    <citation type="journal article" date="2015" name="Plant Cell">
        <title>Oil accumulation by the oleaginous diatom Fistulifera solaris as revealed by the genome and transcriptome.</title>
        <authorList>
            <person name="Tanaka T."/>
            <person name="Maeda Y."/>
            <person name="Veluchamy A."/>
            <person name="Tanaka M."/>
            <person name="Abida H."/>
            <person name="Marechal E."/>
            <person name="Bowler C."/>
            <person name="Muto M."/>
            <person name="Sunaga Y."/>
            <person name="Tanaka M."/>
            <person name="Yoshino T."/>
            <person name="Taniguchi T."/>
            <person name="Fukuda Y."/>
            <person name="Nemoto M."/>
            <person name="Matsumoto M."/>
            <person name="Wong P.S."/>
            <person name="Aburatani S."/>
            <person name="Fujibuchi W."/>
        </authorList>
    </citation>
    <scope>NUCLEOTIDE SEQUENCE [LARGE SCALE GENOMIC DNA]</scope>
    <source>
        <strain evidence="1 2">JPCC DA0580</strain>
    </source>
</reference>
<sequence length="406" mass="46687">MMTMSVQLQLRRGEMSKQRRMRLPPRSPSARTNLILMTLAYALVGIFLVVQLPGASPDLAMDSVDGQSLLVEVEETTPCAILFFGLPRAFESLVLPSVRKNVLQTNPACDVYVHYYNQTLDRPGRSGKGGRIHPGDVYLLDEYASSVTYQGESEHEFLEKRGDLLQKISTVKDSQDRLLYFPWKERTYNNRTVENVIRMWHSIESAWSLMEREASRRNIQYKRVAMLRNDVVYLTPIYLDEYAADNTAVVPGFGRYPVSDRMVYGPYEAVRVWASERFERIDEHARWILKNDEGRALHAETFMNVTIFPAMRKALGNSLGIVEHPHCCFLRSRADETVWMTDCDYNPRRQDVTLSSIGSGIGNIMDRLENVLGRRCIGWPYTIDHGFKAVNCARHWRSLRGYSDDL</sequence>
<name>A0A1Z5JX33_FISSO</name>
<protein>
    <submittedName>
        <fullName evidence="1">Uncharacterized protein</fullName>
    </submittedName>
</protein>
<proteinExistence type="predicted"/>
<accession>A0A1Z5JX33</accession>
<dbReference type="OrthoDB" id="45827at2759"/>
<comment type="caution">
    <text evidence="1">The sequence shown here is derived from an EMBL/GenBank/DDBJ whole genome shotgun (WGS) entry which is preliminary data.</text>
</comment>
<dbReference type="AlphaFoldDB" id="A0A1Z5JX33"/>
<evidence type="ECO:0000313" key="2">
    <source>
        <dbReference type="Proteomes" id="UP000198406"/>
    </source>
</evidence>
<gene>
    <name evidence="1" type="ORF">FisN_10Hh190</name>
</gene>
<dbReference type="EMBL" id="BDSP01000131">
    <property type="protein sequence ID" value="GAX18603.1"/>
    <property type="molecule type" value="Genomic_DNA"/>
</dbReference>
<dbReference type="Proteomes" id="UP000198406">
    <property type="component" value="Unassembled WGS sequence"/>
</dbReference>